<reference evidence="2" key="1">
    <citation type="submission" date="2023-03" db="UniProtKB">
        <authorList>
            <consortium name="EnsemblPlants"/>
        </authorList>
    </citation>
    <scope>IDENTIFICATION</scope>
</reference>
<organism evidence="2">
    <name type="scientific">Cucumis melo</name>
    <name type="common">Muskmelon</name>
    <dbReference type="NCBI Taxonomy" id="3656"/>
    <lineage>
        <taxon>Eukaryota</taxon>
        <taxon>Viridiplantae</taxon>
        <taxon>Streptophyta</taxon>
        <taxon>Embryophyta</taxon>
        <taxon>Tracheophyta</taxon>
        <taxon>Spermatophyta</taxon>
        <taxon>Magnoliopsida</taxon>
        <taxon>eudicotyledons</taxon>
        <taxon>Gunneridae</taxon>
        <taxon>Pentapetalae</taxon>
        <taxon>rosids</taxon>
        <taxon>fabids</taxon>
        <taxon>Cucurbitales</taxon>
        <taxon>Cucurbitaceae</taxon>
        <taxon>Benincaseae</taxon>
        <taxon>Cucumis</taxon>
    </lineage>
</organism>
<evidence type="ECO:0000256" key="1">
    <source>
        <dbReference type="SAM" id="MobiDB-lite"/>
    </source>
</evidence>
<dbReference type="Gramene" id="MELO3C029936.2.1">
    <property type="protein sequence ID" value="MELO3C029936.2.1"/>
    <property type="gene ID" value="MELO3C029936.2"/>
</dbReference>
<feature type="region of interest" description="Disordered" evidence="1">
    <location>
        <begin position="84"/>
        <end position="111"/>
    </location>
</feature>
<accession>A0A9I9E7P3</accession>
<dbReference type="EnsemblPlants" id="MELO3C029936.2.1">
    <property type="protein sequence ID" value="MELO3C029936.2.1"/>
    <property type="gene ID" value="MELO3C029936.2"/>
</dbReference>
<evidence type="ECO:0000313" key="2">
    <source>
        <dbReference type="EnsemblPlants" id="MELO3C029936.2.1"/>
    </source>
</evidence>
<sequence length="111" mass="12690">MEQLRLDLLRLRTMGFHSRLVRRRFRPLLPLPTARGSALLLYTTSKMLGPSPNPMGRSRSHLEVYEWNKFKTITKQCANLKKVKETYEPSSHSGSTKLPPPLTPGIQDFLG</sequence>
<proteinExistence type="predicted"/>
<protein>
    <submittedName>
        <fullName evidence="2">Uncharacterized protein</fullName>
    </submittedName>
</protein>
<name>A0A9I9E7P3_CUCME</name>
<dbReference type="AlphaFoldDB" id="A0A9I9E7P3"/>